<sequence>MISSYLDLPATSSTVESTAQSQLSSPPSIEPTDWPVGMTVWLYTPPRTTGDIVSKFRKCWIGPCRIAAIRSIDIRDLIDPQQCRQLWIHVSRLKPFYDRQSTTPEPSVVPAVDPASVPLPEPIRINPVITSRCL</sequence>
<evidence type="ECO:0000313" key="1">
    <source>
        <dbReference type="EMBL" id="KAG9064203.1"/>
    </source>
</evidence>
<reference evidence="1" key="1">
    <citation type="submission" date="2021-06" db="EMBL/GenBank/DDBJ databases">
        <title>Genome Sequence of Mortierella hyaline Strain SCG-10, a Cold-Adapted, Nitrate-Reducing Fungus Isolated from Soil in Minnesota, USA.</title>
        <authorList>
            <person name="Aldossari N."/>
        </authorList>
    </citation>
    <scope>NUCLEOTIDE SEQUENCE</scope>
    <source>
        <strain evidence="1">SCG-10</strain>
    </source>
</reference>
<dbReference type="Proteomes" id="UP000707451">
    <property type="component" value="Unassembled WGS sequence"/>
</dbReference>
<dbReference type="AlphaFoldDB" id="A0A9P7XPE0"/>
<accession>A0A9P7XPE0</accession>
<name>A0A9P7XPE0_9FUNG</name>
<proteinExistence type="predicted"/>
<keyword evidence="2" id="KW-1185">Reference proteome</keyword>
<gene>
    <name evidence="1" type="ORF">KI688_003391</name>
</gene>
<protein>
    <submittedName>
        <fullName evidence="1">Uncharacterized protein</fullName>
    </submittedName>
</protein>
<dbReference type="EMBL" id="JAHRHY010000014">
    <property type="protein sequence ID" value="KAG9064203.1"/>
    <property type="molecule type" value="Genomic_DNA"/>
</dbReference>
<comment type="caution">
    <text evidence="1">The sequence shown here is derived from an EMBL/GenBank/DDBJ whole genome shotgun (WGS) entry which is preliminary data.</text>
</comment>
<evidence type="ECO:0000313" key="2">
    <source>
        <dbReference type="Proteomes" id="UP000707451"/>
    </source>
</evidence>
<dbReference type="OrthoDB" id="10519158at2759"/>
<organism evidence="1 2">
    <name type="scientific">Linnemannia hyalina</name>
    <dbReference type="NCBI Taxonomy" id="64524"/>
    <lineage>
        <taxon>Eukaryota</taxon>
        <taxon>Fungi</taxon>
        <taxon>Fungi incertae sedis</taxon>
        <taxon>Mucoromycota</taxon>
        <taxon>Mortierellomycotina</taxon>
        <taxon>Mortierellomycetes</taxon>
        <taxon>Mortierellales</taxon>
        <taxon>Mortierellaceae</taxon>
        <taxon>Linnemannia</taxon>
    </lineage>
</organism>